<dbReference type="Proteomes" id="UP001557470">
    <property type="component" value="Unassembled WGS sequence"/>
</dbReference>
<feature type="compositionally biased region" description="Polar residues" evidence="2">
    <location>
        <begin position="147"/>
        <end position="161"/>
    </location>
</feature>
<organism evidence="4 5">
    <name type="scientific">Umbra pygmaea</name>
    <name type="common">Eastern mudminnow</name>
    <dbReference type="NCBI Taxonomy" id="75934"/>
    <lineage>
        <taxon>Eukaryota</taxon>
        <taxon>Metazoa</taxon>
        <taxon>Chordata</taxon>
        <taxon>Craniata</taxon>
        <taxon>Vertebrata</taxon>
        <taxon>Euteleostomi</taxon>
        <taxon>Actinopterygii</taxon>
        <taxon>Neopterygii</taxon>
        <taxon>Teleostei</taxon>
        <taxon>Protacanthopterygii</taxon>
        <taxon>Esociformes</taxon>
        <taxon>Umbridae</taxon>
        <taxon>Umbra</taxon>
    </lineage>
</organism>
<feature type="compositionally biased region" description="Basic residues" evidence="2">
    <location>
        <begin position="162"/>
        <end position="174"/>
    </location>
</feature>
<dbReference type="PANTHER" id="PTHR13602:SF2">
    <property type="entry name" value="UPF0488 PROTEIN C8ORF33"/>
    <property type="match status" value="1"/>
</dbReference>
<feature type="compositionally biased region" description="Polar residues" evidence="2">
    <location>
        <begin position="107"/>
        <end position="124"/>
    </location>
</feature>
<evidence type="ECO:0000313" key="4">
    <source>
        <dbReference type="EMBL" id="KAL0984340.1"/>
    </source>
</evidence>
<feature type="compositionally biased region" description="Basic and acidic residues" evidence="2">
    <location>
        <begin position="175"/>
        <end position="192"/>
    </location>
</feature>
<feature type="compositionally biased region" description="Basic and acidic residues" evidence="2">
    <location>
        <begin position="125"/>
        <end position="146"/>
    </location>
</feature>
<keyword evidence="5" id="KW-1185">Reference proteome</keyword>
<dbReference type="EMBL" id="JAGEUA010000004">
    <property type="protein sequence ID" value="KAL0984340.1"/>
    <property type="molecule type" value="Genomic_DNA"/>
</dbReference>
<sequence>MSEPNAFGNSSWSVILITCTSLVHCSLQYMHVVTTGLYIFQEHSRTMVIDIRPGVNETTQGEKRVKKRFWEQTDNSFAFNFFPRGVETTQSDIKHQFERLQTKTSKEQGSGFQFNFQIPVTTPENMEKESDTAEAVAQKEPKEEKTQSLNTQQTPALNQTTKAKKKKKPDHKKKNTEDSEQQQKEMTNRIDTEEACGDNGEAMTAEQQLKRELDWCIEQLELGMMTQKATPKQKEDASRAIKTLRSSKAPLVKKRQVMRAMSGDYRKKMEEEKRKQFNLIQAAMTSAQVKAVADPTKKSLFHRKAGNKTDTLLSSDPKCQPETLQSQNLKSSVQNLDSSTFVFTPTKEQFCFNFL</sequence>
<accession>A0ABD0WV50</accession>
<feature type="chain" id="PRO_5044762840" evidence="3">
    <location>
        <begin position="26"/>
        <end position="355"/>
    </location>
</feature>
<dbReference type="Pfam" id="PF15393">
    <property type="entry name" value="DUF4615"/>
    <property type="match status" value="1"/>
</dbReference>
<protein>
    <submittedName>
        <fullName evidence="4">Uncharacterized protein</fullName>
    </submittedName>
</protein>
<dbReference type="PANTHER" id="PTHR13602">
    <property type="entry name" value="UPF0488 PROTEIN C8ORF33"/>
    <property type="match status" value="1"/>
</dbReference>
<evidence type="ECO:0000313" key="5">
    <source>
        <dbReference type="Proteomes" id="UP001557470"/>
    </source>
</evidence>
<dbReference type="AlphaFoldDB" id="A0ABD0WV50"/>
<reference evidence="4 5" key="1">
    <citation type="submission" date="2024-06" db="EMBL/GenBank/DDBJ databases">
        <authorList>
            <person name="Pan Q."/>
            <person name="Wen M."/>
            <person name="Jouanno E."/>
            <person name="Zahm M."/>
            <person name="Klopp C."/>
            <person name="Cabau C."/>
            <person name="Louis A."/>
            <person name="Berthelot C."/>
            <person name="Parey E."/>
            <person name="Roest Crollius H."/>
            <person name="Montfort J."/>
            <person name="Robinson-Rechavi M."/>
            <person name="Bouchez O."/>
            <person name="Lampietro C."/>
            <person name="Lopez Roques C."/>
            <person name="Donnadieu C."/>
            <person name="Postlethwait J."/>
            <person name="Bobe J."/>
            <person name="Verreycken H."/>
            <person name="Guiguen Y."/>
        </authorList>
    </citation>
    <scope>NUCLEOTIDE SEQUENCE [LARGE SCALE GENOMIC DNA]</scope>
    <source>
        <strain evidence="4">Up_M1</strain>
        <tissue evidence="4">Testis</tissue>
    </source>
</reference>
<dbReference type="InterPro" id="IPR029274">
    <property type="entry name" value="DUF4615"/>
</dbReference>
<evidence type="ECO:0000256" key="1">
    <source>
        <dbReference type="ARBA" id="ARBA00005707"/>
    </source>
</evidence>
<proteinExistence type="inferred from homology"/>
<evidence type="ECO:0000256" key="3">
    <source>
        <dbReference type="SAM" id="SignalP"/>
    </source>
</evidence>
<comment type="similarity">
    <text evidence="1">Belongs to the UPF0488 family.</text>
</comment>
<gene>
    <name evidence="4" type="ORF">UPYG_G00140220</name>
</gene>
<name>A0ABD0WV50_UMBPY</name>
<feature type="signal peptide" evidence="3">
    <location>
        <begin position="1"/>
        <end position="25"/>
    </location>
</feature>
<evidence type="ECO:0000256" key="2">
    <source>
        <dbReference type="SAM" id="MobiDB-lite"/>
    </source>
</evidence>
<keyword evidence="3" id="KW-0732">Signal</keyword>
<comment type="caution">
    <text evidence="4">The sequence shown here is derived from an EMBL/GenBank/DDBJ whole genome shotgun (WGS) entry which is preliminary data.</text>
</comment>
<feature type="region of interest" description="Disordered" evidence="2">
    <location>
        <begin position="103"/>
        <end position="205"/>
    </location>
</feature>